<accession>A0AAE1HIK3</accession>
<protein>
    <recommendedName>
        <fullName evidence="1">ATP-dependent DNA helicase</fullName>
        <ecNumber evidence="1">5.6.2.3</ecNumber>
    </recommendedName>
</protein>
<keyword evidence="1" id="KW-0378">Hydrolase</keyword>
<evidence type="ECO:0000313" key="6">
    <source>
        <dbReference type="EMBL" id="KAK3921225.1"/>
    </source>
</evidence>
<dbReference type="GO" id="GO:0043139">
    <property type="term" value="F:5'-3' DNA helicase activity"/>
    <property type="evidence" value="ECO:0007669"/>
    <property type="project" value="UniProtKB-EC"/>
</dbReference>
<proteinExistence type="inferred from homology"/>
<dbReference type="GO" id="GO:0006310">
    <property type="term" value="P:DNA recombination"/>
    <property type="evidence" value="ECO:0007669"/>
    <property type="project" value="UniProtKB-KW"/>
</dbReference>
<reference evidence="6" key="1">
    <citation type="submission" date="2021-07" db="EMBL/GenBank/DDBJ databases">
        <authorList>
            <person name="Catto M.A."/>
            <person name="Jacobson A."/>
            <person name="Kennedy G."/>
            <person name="Labadie P."/>
            <person name="Hunt B.G."/>
            <person name="Srinivasan R."/>
        </authorList>
    </citation>
    <scope>NUCLEOTIDE SEQUENCE</scope>
    <source>
        <strain evidence="6">PL_HMW_Pooled</strain>
        <tissue evidence="6">Head</tissue>
    </source>
</reference>
<keyword evidence="1" id="KW-0067">ATP-binding</keyword>
<sequence>MDPGPVPKELAELTYIEEQLIARIHPIVTVFKLKGHQLGYSGNVINFPQDIKPFAKQLPHRLENLSSVITVRTTSDLNPVDFQIKSSRVCIALEWLIKNNPFYFDVEISQDNLESLPEDGNVYHNVQSFQISQNDDDNSSDIDVPNAEVRNSPNQSCNDMENEGLLEEEELDEEEDDIGTIYETGVPMLGKPSEKSQLESVLDWPTIDATPVNEFKTVGYIVQAFPKLFPWGLADLNSPREHKVTPINYFKHLMKYHDDRFAKHPRFRFFALNSTMRWSALKDGNLFVKFHPEFKDMKVADLKEQLAHDPNLMKKMMFHSSNIKGTRAYWYSRGKELMDMIEQLLLPTFFFTLSAADFHWPDLYKLLAPNVEYSTISELDRRKLIEENPDIVDNFFYERSIVLLKKFKVNDYWFRVEYQHRGSPHVHGLLWLDDAPDLTNLSNATLEEKESVIKFFDQFVKTMHPNINERPAPVHPCRIQISEVDDMQKDLAQLLNKVQRHSKCSDGYCIRYNKKTKSKGCRFKFPKALQEATHLVLNENNQFELVTERNDPLLNNYNPYILQTWRANIDFTPVLSKQALINYLAKYISKPEKESKQLIDILRCLLQETDDDKLVKSIIQRLYIQCCSERDYSAQETCHLISGRKLYSSGGRNFITVNFSRKSGEWIFIPQDNRKQPKTIFEKYKDRAVQYENECLCYMAKNFNLSTGDKYAKEAILQIYPKCQIKPGDEDQNEFYYRQQVLLYIPWRHEEDFIQHELQWKDVYDANIELIKSNSLVKCTLAELSPEDSEFENDIDTDEDYYSVEEWMTISKMGPGQILEKVELGRRDIDLSYDWHAPLQKYESLGGIPYLSTFIQLAKEQQTTTSAVPISPPNVVFSPEQQSVLELLKLQLRSINDTQFSPNFLLPKRIIVQGRAGTGKSLVIHAMTYEIYTHLGEGSYIIMTPTGVSAKNVNGSTYHSALHINSKAKDFGPLKGQASHNIQKKFEKIRFLLIDEYSMIGCNAMHMIEQRIQEAKGITGEDFSSCFVYLFGDAKQLAPVADTPVYSDKVLSSERLRGKLIFDNFQGVIVLKTIHRQRDTSFQQVLNNIGDGTVSIADYEILKQRFSTNVSNEERLSFLDAVHLYSTRLEVLHHNRLRLENLRDDNKCLRPIARIPSVHNCKSASNGTVDDAEGLPPVLYLSKCCRVMLNLNIWTEKGLVNGAMAEVVDILYDENSSPPNDLPAVIICKLDVYDGPSVDGLVPIIPVTKSWKDKSGQSCTRTQFPLTLCFACCIHKSQSLSLPKAYVNIGEKEMSTGISYVGISRVRSLEGLLLEPFSSKRVLDLNKKDSIKKRNEWLQKLEDRGVLNDCFLV</sequence>
<organism evidence="6 7">
    <name type="scientific">Frankliniella fusca</name>
    <dbReference type="NCBI Taxonomy" id="407009"/>
    <lineage>
        <taxon>Eukaryota</taxon>
        <taxon>Metazoa</taxon>
        <taxon>Ecdysozoa</taxon>
        <taxon>Arthropoda</taxon>
        <taxon>Hexapoda</taxon>
        <taxon>Insecta</taxon>
        <taxon>Pterygota</taxon>
        <taxon>Neoptera</taxon>
        <taxon>Paraneoptera</taxon>
        <taxon>Thysanoptera</taxon>
        <taxon>Terebrantia</taxon>
        <taxon>Thripoidea</taxon>
        <taxon>Thripidae</taxon>
        <taxon>Frankliniella</taxon>
    </lineage>
</organism>
<gene>
    <name evidence="6" type="ORF">KUF71_010440</name>
</gene>
<dbReference type="InterPro" id="IPR046700">
    <property type="entry name" value="DUF6570"/>
</dbReference>
<feature type="domain" description="Helitron helicase-like" evidence="4">
    <location>
        <begin position="249"/>
        <end position="430"/>
    </location>
</feature>
<evidence type="ECO:0000256" key="1">
    <source>
        <dbReference type="RuleBase" id="RU363044"/>
    </source>
</evidence>
<feature type="region of interest" description="Disordered" evidence="2">
    <location>
        <begin position="130"/>
        <end position="161"/>
    </location>
</feature>
<dbReference type="Proteomes" id="UP001219518">
    <property type="component" value="Unassembled WGS sequence"/>
</dbReference>
<dbReference type="InterPro" id="IPR025476">
    <property type="entry name" value="Helitron_helicase-like"/>
</dbReference>
<keyword evidence="1" id="KW-0227">DNA damage</keyword>
<dbReference type="Gene3D" id="3.40.50.300">
    <property type="entry name" value="P-loop containing nucleotide triphosphate hydrolases"/>
    <property type="match status" value="1"/>
</dbReference>
<dbReference type="Pfam" id="PF05970">
    <property type="entry name" value="PIF1"/>
    <property type="match status" value="1"/>
</dbReference>
<feature type="domain" description="DNA helicase Pif1-like DEAD-box helicase" evidence="3">
    <location>
        <begin position="906"/>
        <end position="1096"/>
    </location>
</feature>
<dbReference type="Pfam" id="PF14214">
    <property type="entry name" value="Helitron_like_N"/>
    <property type="match status" value="1"/>
</dbReference>
<comment type="similarity">
    <text evidence="1">Belongs to the helicase family.</text>
</comment>
<evidence type="ECO:0000313" key="7">
    <source>
        <dbReference type="Proteomes" id="UP001219518"/>
    </source>
</evidence>
<dbReference type="InterPro" id="IPR010285">
    <property type="entry name" value="DNA_helicase_pif1-like_DEAD"/>
</dbReference>
<name>A0AAE1HIK3_9NEOP</name>
<dbReference type="GO" id="GO:0000723">
    <property type="term" value="P:telomere maintenance"/>
    <property type="evidence" value="ECO:0007669"/>
    <property type="project" value="InterPro"/>
</dbReference>
<comment type="cofactor">
    <cofactor evidence="1">
        <name>Mg(2+)</name>
        <dbReference type="ChEBI" id="CHEBI:18420"/>
    </cofactor>
</comment>
<dbReference type="GO" id="GO:0005524">
    <property type="term" value="F:ATP binding"/>
    <property type="evidence" value="ECO:0007669"/>
    <property type="project" value="UniProtKB-KW"/>
</dbReference>
<dbReference type="EMBL" id="JAHWGI010001033">
    <property type="protein sequence ID" value="KAK3921225.1"/>
    <property type="molecule type" value="Genomic_DNA"/>
</dbReference>
<dbReference type="InterPro" id="IPR027417">
    <property type="entry name" value="P-loop_NTPase"/>
</dbReference>
<dbReference type="SUPFAM" id="SSF52540">
    <property type="entry name" value="P-loop containing nucleoside triphosphate hydrolases"/>
    <property type="match status" value="2"/>
</dbReference>
<evidence type="ECO:0000259" key="5">
    <source>
        <dbReference type="Pfam" id="PF20209"/>
    </source>
</evidence>
<keyword evidence="1" id="KW-0233">DNA recombination</keyword>
<keyword evidence="7" id="KW-1185">Reference proteome</keyword>
<comment type="caution">
    <text evidence="6">The sequence shown here is derived from an EMBL/GenBank/DDBJ whole genome shotgun (WGS) entry which is preliminary data.</text>
</comment>
<feature type="compositionally biased region" description="Polar residues" evidence="2">
    <location>
        <begin position="149"/>
        <end position="159"/>
    </location>
</feature>
<dbReference type="GO" id="GO:0006281">
    <property type="term" value="P:DNA repair"/>
    <property type="evidence" value="ECO:0007669"/>
    <property type="project" value="UniProtKB-KW"/>
</dbReference>
<comment type="catalytic activity">
    <reaction evidence="1">
        <text>ATP + H2O = ADP + phosphate + H(+)</text>
        <dbReference type="Rhea" id="RHEA:13065"/>
        <dbReference type="ChEBI" id="CHEBI:15377"/>
        <dbReference type="ChEBI" id="CHEBI:15378"/>
        <dbReference type="ChEBI" id="CHEBI:30616"/>
        <dbReference type="ChEBI" id="CHEBI:43474"/>
        <dbReference type="ChEBI" id="CHEBI:456216"/>
        <dbReference type="EC" id="5.6.2.3"/>
    </reaction>
</comment>
<dbReference type="EC" id="5.6.2.3" evidence="1"/>
<keyword evidence="1" id="KW-0234">DNA repair</keyword>
<dbReference type="InterPro" id="IPR051055">
    <property type="entry name" value="PIF1_helicase"/>
</dbReference>
<keyword evidence="1 6" id="KW-0347">Helicase</keyword>
<evidence type="ECO:0000259" key="3">
    <source>
        <dbReference type="Pfam" id="PF05970"/>
    </source>
</evidence>
<dbReference type="PANTHER" id="PTHR47642">
    <property type="entry name" value="ATP-DEPENDENT DNA HELICASE"/>
    <property type="match status" value="1"/>
</dbReference>
<reference evidence="6" key="2">
    <citation type="journal article" date="2023" name="BMC Genomics">
        <title>Pest status, molecular evolution, and epigenetic factors derived from the genome assembly of Frankliniella fusca, a thysanopteran phytovirus vector.</title>
        <authorList>
            <person name="Catto M.A."/>
            <person name="Labadie P.E."/>
            <person name="Jacobson A.L."/>
            <person name="Kennedy G.G."/>
            <person name="Srinivasan R."/>
            <person name="Hunt B.G."/>
        </authorList>
    </citation>
    <scope>NUCLEOTIDE SEQUENCE</scope>
    <source>
        <strain evidence="6">PL_HMW_Pooled</strain>
    </source>
</reference>
<feature type="domain" description="DUF6570" evidence="5">
    <location>
        <begin position="1"/>
        <end position="114"/>
    </location>
</feature>
<dbReference type="PANTHER" id="PTHR47642:SF6">
    <property type="entry name" value="ATP-DEPENDENT DNA HELICASE"/>
    <property type="match status" value="1"/>
</dbReference>
<keyword evidence="1" id="KW-0547">Nucleotide-binding</keyword>
<dbReference type="Pfam" id="PF20209">
    <property type="entry name" value="DUF6570"/>
    <property type="match status" value="1"/>
</dbReference>
<dbReference type="GO" id="GO:0016787">
    <property type="term" value="F:hydrolase activity"/>
    <property type="evidence" value="ECO:0007669"/>
    <property type="project" value="UniProtKB-KW"/>
</dbReference>
<evidence type="ECO:0000259" key="4">
    <source>
        <dbReference type="Pfam" id="PF14214"/>
    </source>
</evidence>
<evidence type="ECO:0000256" key="2">
    <source>
        <dbReference type="SAM" id="MobiDB-lite"/>
    </source>
</evidence>